<dbReference type="OrthoDB" id="21123at2759"/>
<dbReference type="Pfam" id="PF10197">
    <property type="entry name" value="Cir_N"/>
    <property type="match status" value="1"/>
</dbReference>
<feature type="compositionally biased region" description="Basic and acidic residues" evidence="9">
    <location>
        <begin position="241"/>
        <end position="250"/>
    </location>
</feature>
<protein>
    <recommendedName>
        <fullName evidence="10">CBF1-interacting co-repressor CIR N-terminal domain-containing protein</fullName>
    </recommendedName>
</protein>
<dbReference type="SMART" id="SM01083">
    <property type="entry name" value="Cir_N"/>
    <property type="match status" value="1"/>
</dbReference>
<comment type="similarity">
    <text evidence="2">Belongs to the CWC25 family.</text>
</comment>
<name>A0A8K1FD49_PYTOL</name>
<dbReference type="AlphaFoldDB" id="A0A8K1FD49"/>
<keyword evidence="5 8" id="KW-0175">Coiled coil</keyword>
<evidence type="ECO:0000259" key="10">
    <source>
        <dbReference type="SMART" id="SM01083"/>
    </source>
</evidence>
<dbReference type="GO" id="GO:0005684">
    <property type="term" value="C:U2-type spliceosomal complex"/>
    <property type="evidence" value="ECO:0007669"/>
    <property type="project" value="TreeGrafter"/>
</dbReference>
<comment type="subcellular location">
    <subcellularLocation>
        <location evidence="1">Nucleus</location>
    </subcellularLocation>
</comment>
<evidence type="ECO:0000256" key="4">
    <source>
        <dbReference type="ARBA" id="ARBA00022728"/>
    </source>
</evidence>
<keyword evidence="7" id="KW-0539">Nucleus</keyword>
<evidence type="ECO:0000256" key="2">
    <source>
        <dbReference type="ARBA" id="ARBA00006695"/>
    </source>
</evidence>
<evidence type="ECO:0000256" key="6">
    <source>
        <dbReference type="ARBA" id="ARBA00023187"/>
    </source>
</evidence>
<keyword evidence="12" id="KW-1185">Reference proteome</keyword>
<dbReference type="PANTHER" id="PTHR16196:SF0">
    <property type="entry name" value="PRE-MRNA-SPLICING FACTOR CWC25 HOMOLOG"/>
    <property type="match status" value="1"/>
</dbReference>
<reference evidence="11" key="1">
    <citation type="submission" date="2019-03" db="EMBL/GenBank/DDBJ databases">
        <title>Long read genome sequence of the mycoparasitic Pythium oligandrum ATCC 38472 isolated from sugarbeet rhizosphere.</title>
        <authorList>
            <person name="Gaulin E."/>
        </authorList>
    </citation>
    <scope>NUCLEOTIDE SEQUENCE</scope>
    <source>
        <strain evidence="11">ATCC 38472_TT</strain>
    </source>
</reference>
<evidence type="ECO:0000256" key="1">
    <source>
        <dbReference type="ARBA" id="ARBA00004123"/>
    </source>
</evidence>
<feature type="coiled-coil region" evidence="8">
    <location>
        <begin position="22"/>
        <end position="49"/>
    </location>
</feature>
<evidence type="ECO:0000256" key="8">
    <source>
        <dbReference type="SAM" id="Coils"/>
    </source>
</evidence>
<evidence type="ECO:0000256" key="7">
    <source>
        <dbReference type="ARBA" id="ARBA00023242"/>
    </source>
</evidence>
<dbReference type="Pfam" id="PF12542">
    <property type="entry name" value="CWC25"/>
    <property type="match status" value="1"/>
</dbReference>
<feature type="compositionally biased region" description="Basic residues" evidence="9">
    <location>
        <begin position="214"/>
        <end position="225"/>
    </location>
</feature>
<accession>A0A8K1FD49</accession>
<dbReference type="InterPro" id="IPR022209">
    <property type="entry name" value="CWC25"/>
</dbReference>
<dbReference type="Proteomes" id="UP000794436">
    <property type="component" value="Unassembled WGS sequence"/>
</dbReference>
<evidence type="ECO:0000256" key="9">
    <source>
        <dbReference type="SAM" id="MobiDB-lite"/>
    </source>
</evidence>
<evidence type="ECO:0000256" key="5">
    <source>
        <dbReference type="ARBA" id="ARBA00023054"/>
    </source>
</evidence>
<organism evidence="11 12">
    <name type="scientific">Pythium oligandrum</name>
    <name type="common">Mycoparasitic fungus</name>
    <dbReference type="NCBI Taxonomy" id="41045"/>
    <lineage>
        <taxon>Eukaryota</taxon>
        <taxon>Sar</taxon>
        <taxon>Stramenopiles</taxon>
        <taxon>Oomycota</taxon>
        <taxon>Peronosporomycetes</taxon>
        <taxon>Pythiales</taxon>
        <taxon>Pythiaceae</taxon>
        <taxon>Pythium</taxon>
    </lineage>
</organism>
<sequence>MSLAFLAKKSWHTANLRNVEKVWLAEQKHAAEEKKVAELKKNIEEERQLQELRKLQAQNGNKSAAVERLDWMYQGPMANTSERSTEDYLLGKEFKPTEADSDIKKLGDSSYGALALSKAALPVNDAFSRLNEDPMMLIRRQQQSAQQNILKNPVKMKKIKSEVEKLLKEKKEKKKAKKKLKKEAKKERKHGKSKRERNASVGSEDEEGRDDHRRSRSPQRSRYVVKKPDDGGKYGLISREGAVECKDVDRSTLGPSTKFLAQTRDKKKQEEEELRQKLSKSSRRDTMSQEEMLKRAAQMAEDAEAREVFLAKRAAEKRERLDEAEQNISKDPHFLKQLQDAAYVQNGSSVEDRLRRNAHYIQKRADAGNFLSK</sequence>
<comment type="caution">
    <text evidence="11">The sequence shown here is derived from an EMBL/GenBank/DDBJ whole genome shotgun (WGS) entry which is preliminary data.</text>
</comment>
<keyword evidence="6" id="KW-0508">mRNA splicing</keyword>
<keyword evidence="3" id="KW-0507">mRNA processing</keyword>
<dbReference type="EMBL" id="SPLM01000145">
    <property type="protein sequence ID" value="TMW56504.1"/>
    <property type="molecule type" value="Genomic_DNA"/>
</dbReference>
<feature type="compositionally biased region" description="Basic residues" evidence="9">
    <location>
        <begin position="171"/>
        <end position="195"/>
    </location>
</feature>
<evidence type="ECO:0000313" key="12">
    <source>
        <dbReference type="Proteomes" id="UP000794436"/>
    </source>
</evidence>
<dbReference type="InterPro" id="IPR019339">
    <property type="entry name" value="CIR_N_dom"/>
</dbReference>
<feature type="domain" description="CBF1-interacting co-repressor CIR N-terminal" evidence="10">
    <location>
        <begin position="10"/>
        <end position="46"/>
    </location>
</feature>
<dbReference type="InterPro" id="IPR051376">
    <property type="entry name" value="CWC25_splicing_factor"/>
</dbReference>
<evidence type="ECO:0000256" key="3">
    <source>
        <dbReference type="ARBA" id="ARBA00022664"/>
    </source>
</evidence>
<dbReference type="GO" id="GO:0000398">
    <property type="term" value="P:mRNA splicing, via spliceosome"/>
    <property type="evidence" value="ECO:0007669"/>
    <property type="project" value="TreeGrafter"/>
</dbReference>
<evidence type="ECO:0000313" key="11">
    <source>
        <dbReference type="EMBL" id="TMW56504.1"/>
    </source>
</evidence>
<proteinExistence type="inferred from homology"/>
<feature type="region of interest" description="Disordered" evidence="9">
    <location>
        <begin position="165"/>
        <end position="296"/>
    </location>
</feature>
<feature type="compositionally biased region" description="Basic and acidic residues" evidence="9">
    <location>
        <begin position="263"/>
        <end position="294"/>
    </location>
</feature>
<gene>
    <name evidence="11" type="ORF">Poli38472_006514</name>
</gene>
<keyword evidence="4" id="KW-0747">Spliceosome</keyword>
<dbReference type="PANTHER" id="PTHR16196">
    <property type="entry name" value="CELL CYCLE CONTROL PROTEIN CWF25"/>
    <property type="match status" value="1"/>
</dbReference>